<dbReference type="InterPro" id="IPR043129">
    <property type="entry name" value="ATPase_NBD"/>
</dbReference>
<dbReference type="PANTHER" id="PTHR19375">
    <property type="entry name" value="HEAT SHOCK PROTEIN 70KDA"/>
    <property type="match status" value="1"/>
</dbReference>
<dbReference type="AlphaFoldDB" id="A0A0H5D618"/>
<gene>
    <name evidence="4" type="primary">dnaK_2</name>
    <name evidence="4" type="ORF">NIT7321_03361</name>
</gene>
<dbReference type="PRINTS" id="PR00301">
    <property type="entry name" value="HEATSHOCK70"/>
</dbReference>
<dbReference type="CDD" id="cd24029">
    <property type="entry name" value="ASKHA_NBD_HSP70_DnaK_HscA_HscC"/>
    <property type="match status" value="1"/>
</dbReference>
<evidence type="ECO:0000313" key="4">
    <source>
        <dbReference type="EMBL" id="CRL12484.1"/>
    </source>
</evidence>
<sequence length="838" mass="91448">MYLGIDLGTSNSAVVGHVDGALRLFKTADGTDVLPSVIYLDKRGHRFIGKTAYDRLLSAPKNVAHGFKRSMGTKNPISLAGEAWTPVECSAEIIKTLVGQAMTEAGSQEIEGVVITTPAAFNQMQSEDTISAARLAGLEKVSLLQEPVAAALAAISNSKQKDGVFLIYDLGGGTFDLALVMSTAGVVNVIAHEGINMLGGRDFDRIIFDSVVRPWLSQNFSLPANFQADERYKHLADVSKHAAEKAKIQLSASETASIFATEDEVRATDENGEEIYISIDLSREEMAELVRDRIEDSIALCRKIIAANGYKNEDISKIVPIGGPSKMPIIREMLEAELAIAVDSGLDPMTAVATGAAIFAESREWEGDSSTQKTSKQRETVTGDISLSLDFKSRVSSESTKIRVKPAGDIPSGFELEILDEEGASSGRIPLNGPLNVGVSVRKNGKNRYMVNVFDQTGSKVESASREISITRAEASAASVPMTYNLAVKVQHGMVGYERNKLDILVKKGTALPAQGRQKFRSGKTLIGGDDDFIAVEFYDMADDVDSPEHNLHIGNFRLNSLDELERGERINRGDEFIIEWKMSDNGTLSFAVELPALGRIIDASNLYRHDDGGINYEGERGAEVAATMLSRVESDLQELESALEHDPDPSGGIRKRIERQHAALSTSVDADTHRSVAEEARKLRQDVALLKMSPENEERVLTDEAAKAELSFDELRDLAQPVDAERHDKLLVTARRSIREKNFDSARRSLGEMHGIRMKVLAETPDFLIEILRLLANERHLVVDEELHDQHVAAGVEAAKSGDVDRLRYVIGQMMNNRVSTGADAADIVELAHLLGS</sequence>
<dbReference type="Gene3D" id="3.30.420.40">
    <property type="match status" value="2"/>
</dbReference>
<keyword evidence="5" id="KW-1185">Reference proteome</keyword>
<evidence type="ECO:0000256" key="1">
    <source>
        <dbReference type="ARBA" id="ARBA00007381"/>
    </source>
</evidence>
<evidence type="ECO:0000256" key="3">
    <source>
        <dbReference type="ARBA" id="ARBA00022840"/>
    </source>
</evidence>
<dbReference type="InterPro" id="IPR018181">
    <property type="entry name" value="Heat_shock_70_CS"/>
</dbReference>
<dbReference type="GO" id="GO:0140662">
    <property type="term" value="F:ATP-dependent protein folding chaperone"/>
    <property type="evidence" value="ECO:0007669"/>
    <property type="project" value="InterPro"/>
</dbReference>
<organism evidence="4 5">
    <name type="scientific">Phaeobacter italicus</name>
    <dbReference type="NCBI Taxonomy" id="481446"/>
    <lineage>
        <taxon>Bacteria</taxon>
        <taxon>Pseudomonadati</taxon>
        <taxon>Pseudomonadota</taxon>
        <taxon>Alphaproteobacteria</taxon>
        <taxon>Rhodobacterales</taxon>
        <taxon>Roseobacteraceae</taxon>
        <taxon>Phaeobacter</taxon>
    </lineage>
</organism>
<evidence type="ECO:0000256" key="2">
    <source>
        <dbReference type="ARBA" id="ARBA00022741"/>
    </source>
</evidence>
<keyword evidence="4" id="KW-0346">Stress response</keyword>
<evidence type="ECO:0000313" key="5">
    <source>
        <dbReference type="Proteomes" id="UP000043764"/>
    </source>
</evidence>
<dbReference type="Proteomes" id="UP000043764">
    <property type="component" value="Unassembled WGS sequence"/>
</dbReference>
<name>A0A0H5D618_9RHOB</name>
<dbReference type="Pfam" id="PF00012">
    <property type="entry name" value="HSP70"/>
    <property type="match status" value="2"/>
</dbReference>
<dbReference type="FunFam" id="3.30.420.40:FF:000028">
    <property type="entry name" value="heat shock 70 kDa protein-like"/>
    <property type="match status" value="1"/>
</dbReference>
<dbReference type="SUPFAM" id="SSF53067">
    <property type="entry name" value="Actin-like ATPase domain"/>
    <property type="match status" value="2"/>
</dbReference>
<keyword evidence="2" id="KW-0547">Nucleotide-binding</keyword>
<dbReference type="PROSITE" id="PS00297">
    <property type="entry name" value="HSP70_1"/>
    <property type="match status" value="1"/>
</dbReference>
<proteinExistence type="inferred from homology"/>
<dbReference type="EMBL" id="CVRL01000041">
    <property type="protein sequence ID" value="CRL12484.1"/>
    <property type="molecule type" value="Genomic_DNA"/>
</dbReference>
<dbReference type="GO" id="GO:0005524">
    <property type="term" value="F:ATP binding"/>
    <property type="evidence" value="ECO:0007669"/>
    <property type="project" value="UniProtKB-KW"/>
</dbReference>
<protein>
    <submittedName>
        <fullName evidence="4">Heat shock protein 70</fullName>
    </submittedName>
</protein>
<accession>A0A0H5D618</accession>
<dbReference type="Gene3D" id="3.90.640.10">
    <property type="entry name" value="Actin, Chain A, domain 4"/>
    <property type="match status" value="1"/>
</dbReference>
<keyword evidence="3" id="KW-0067">ATP-binding</keyword>
<dbReference type="RefSeq" id="WP_050674157.1">
    <property type="nucleotide sequence ID" value="NZ_CVRL01000041.1"/>
</dbReference>
<comment type="similarity">
    <text evidence="1">Belongs to the heat shock protein 70 family.</text>
</comment>
<reference evidence="5" key="1">
    <citation type="submission" date="2015-05" db="EMBL/GenBank/DDBJ databases">
        <authorList>
            <person name="Rodrigo-Torres Lidia"/>
            <person name="Arahal R.David."/>
        </authorList>
    </citation>
    <scope>NUCLEOTIDE SEQUENCE [LARGE SCALE GENOMIC DNA]</scope>
    <source>
        <strain evidence="5">CECT 7321</strain>
    </source>
</reference>
<dbReference type="InterPro" id="IPR013126">
    <property type="entry name" value="Hsp_70_fam"/>
</dbReference>